<dbReference type="Proteomes" id="UP001519272">
    <property type="component" value="Unassembled WGS sequence"/>
</dbReference>
<protein>
    <submittedName>
        <fullName evidence="1">Uncharacterized protein</fullName>
    </submittedName>
</protein>
<evidence type="ECO:0000313" key="2">
    <source>
        <dbReference type="Proteomes" id="UP001519272"/>
    </source>
</evidence>
<keyword evidence="2" id="KW-1185">Reference proteome</keyword>
<dbReference type="EMBL" id="JAGGKG010000029">
    <property type="protein sequence ID" value="MBP1907580.1"/>
    <property type="molecule type" value="Genomic_DNA"/>
</dbReference>
<name>A0ABS4FYC0_9BACL</name>
<reference evidence="1 2" key="1">
    <citation type="submission" date="2021-03" db="EMBL/GenBank/DDBJ databases">
        <title>Genomic Encyclopedia of Type Strains, Phase IV (KMG-IV): sequencing the most valuable type-strain genomes for metagenomic binning, comparative biology and taxonomic classification.</title>
        <authorList>
            <person name="Goeker M."/>
        </authorList>
    </citation>
    <scope>NUCLEOTIDE SEQUENCE [LARGE SCALE GENOMIC DNA]</scope>
    <source>
        <strain evidence="1 2">DSM 14349</strain>
    </source>
</reference>
<accession>A0ABS4FYC0</accession>
<sequence>MSKRSKETIPVLLYRYQGPYRNIGFTVSPLYVDDTIEIKPEQMLFIYDEDFIHIRPALNQAFPLIDPQTGEEIEMFDPCWGNPIRKEAWAGIFAEMDRQPISDPELQKFLDQFVTWIKAWLNIADGIEITGNL</sequence>
<comment type="caution">
    <text evidence="1">The sequence shown here is derived from an EMBL/GenBank/DDBJ whole genome shotgun (WGS) entry which is preliminary data.</text>
</comment>
<dbReference type="RefSeq" id="WP_210091158.1">
    <property type="nucleotide sequence ID" value="NZ_JAGGKG010000029.1"/>
</dbReference>
<evidence type="ECO:0000313" key="1">
    <source>
        <dbReference type="EMBL" id="MBP1907580.1"/>
    </source>
</evidence>
<gene>
    <name evidence="1" type="ORF">J2Z32_004257</name>
</gene>
<proteinExistence type="predicted"/>
<organism evidence="1 2">
    <name type="scientific">Paenibacillus turicensis</name>
    <dbReference type="NCBI Taxonomy" id="160487"/>
    <lineage>
        <taxon>Bacteria</taxon>
        <taxon>Bacillati</taxon>
        <taxon>Bacillota</taxon>
        <taxon>Bacilli</taxon>
        <taxon>Bacillales</taxon>
        <taxon>Paenibacillaceae</taxon>
        <taxon>Paenibacillus</taxon>
    </lineage>
</organism>